<dbReference type="Proteomes" id="UP000492821">
    <property type="component" value="Unassembled WGS sequence"/>
</dbReference>
<reference evidence="12" key="2">
    <citation type="submission" date="2020-10" db="UniProtKB">
        <authorList>
            <consortium name="WormBaseParasite"/>
        </authorList>
    </citation>
    <scope>IDENTIFICATION</scope>
</reference>
<reference evidence="11" key="1">
    <citation type="journal article" date="2013" name="Genetics">
        <title>The draft genome and transcriptome of Panagrellus redivivus are shaped by the harsh demands of a free-living lifestyle.</title>
        <authorList>
            <person name="Srinivasan J."/>
            <person name="Dillman A.R."/>
            <person name="Macchietto M.G."/>
            <person name="Heikkinen L."/>
            <person name="Lakso M."/>
            <person name="Fracchia K.M."/>
            <person name="Antoshechkin I."/>
            <person name="Mortazavi A."/>
            <person name="Wong G."/>
            <person name="Sternberg P.W."/>
        </authorList>
    </citation>
    <scope>NUCLEOTIDE SEQUENCE [LARGE SCALE GENOMIC DNA]</scope>
    <source>
        <strain evidence="11">MT8872</strain>
    </source>
</reference>
<dbReference type="Gene3D" id="3.20.20.140">
    <property type="entry name" value="Metal-dependent hydrolases"/>
    <property type="match status" value="2"/>
</dbReference>
<dbReference type="GO" id="GO:0046103">
    <property type="term" value="P:inosine biosynthetic process"/>
    <property type="evidence" value="ECO:0007669"/>
    <property type="project" value="TreeGrafter"/>
</dbReference>
<dbReference type="InterPro" id="IPR001365">
    <property type="entry name" value="A_deaminase_dom"/>
</dbReference>
<protein>
    <recommendedName>
        <fullName evidence="5">Adenosine deaminase</fullName>
        <ecNumber evidence="4">3.5.4.4</ecNumber>
    </recommendedName>
</protein>
<dbReference type="GO" id="GO:0060169">
    <property type="term" value="P:negative regulation of adenosine receptor signaling pathway"/>
    <property type="evidence" value="ECO:0007669"/>
    <property type="project" value="TreeGrafter"/>
</dbReference>
<keyword evidence="11" id="KW-1185">Reference proteome</keyword>
<keyword evidence="6" id="KW-0479">Metal-binding</keyword>
<comment type="cofactor">
    <cofactor evidence="1">
        <name>Zn(2+)</name>
        <dbReference type="ChEBI" id="CHEBI:29105"/>
    </cofactor>
</comment>
<dbReference type="PANTHER" id="PTHR11409">
    <property type="entry name" value="ADENOSINE DEAMINASE"/>
    <property type="match status" value="1"/>
</dbReference>
<feature type="chain" id="PRO_5028901771" description="Adenosine deaminase" evidence="9">
    <location>
        <begin position="17"/>
        <end position="338"/>
    </location>
</feature>
<feature type="domain" description="Adenosine deaminase" evidence="10">
    <location>
        <begin position="199"/>
        <end position="297"/>
    </location>
</feature>
<dbReference type="InterPro" id="IPR006330">
    <property type="entry name" value="Ado/ade_deaminase"/>
</dbReference>
<evidence type="ECO:0000256" key="4">
    <source>
        <dbReference type="ARBA" id="ARBA00012784"/>
    </source>
</evidence>
<dbReference type="GO" id="GO:0009897">
    <property type="term" value="C:external side of plasma membrane"/>
    <property type="evidence" value="ECO:0007669"/>
    <property type="project" value="TreeGrafter"/>
</dbReference>
<dbReference type="WBParaSite" id="Pan_g4610.t2">
    <property type="protein sequence ID" value="Pan_g4610.t2"/>
    <property type="gene ID" value="Pan_g4610"/>
</dbReference>
<evidence type="ECO:0000256" key="3">
    <source>
        <dbReference type="ARBA" id="ARBA00006676"/>
    </source>
</evidence>
<feature type="domain" description="Adenosine deaminase" evidence="10">
    <location>
        <begin position="30"/>
        <end position="196"/>
    </location>
</feature>
<dbReference type="GO" id="GO:0046872">
    <property type="term" value="F:metal ion binding"/>
    <property type="evidence" value="ECO:0007669"/>
    <property type="project" value="UniProtKB-KW"/>
</dbReference>
<dbReference type="Pfam" id="PF00962">
    <property type="entry name" value="A_deaminase"/>
    <property type="match status" value="2"/>
</dbReference>
<evidence type="ECO:0000259" key="10">
    <source>
        <dbReference type="Pfam" id="PF00962"/>
    </source>
</evidence>
<dbReference type="GO" id="GO:0009168">
    <property type="term" value="P:purine ribonucleoside monophosphate biosynthetic process"/>
    <property type="evidence" value="ECO:0007669"/>
    <property type="project" value="InterPro"/>
</dbReference>
<comment type="similarity">
    <text evidence="3">Belongs to the metallo-dependent hydrolases superfamily. Adenosine and AMP deaminases family.</text>
</comment>
<accession>A0A7E4W0C8</accession>
<sequence>MLLLRLSALFFSTAFAKPIFTKYDGIRALPKVELHAHLDGSIRLETMLEMAKQKNVSLYNATTVEELKKHVVTSKPTTLAKMLEPFDHFLPLFKDNLEAIERIAYEQVQDQWAKGVVYFETRYSPNLFCTDGGNVTSRQVVDAVSRGLAKGEEHFGVMGRQLVCCIRGLEKYAEDVLAIAIEYRNRGVVGIDTAGASYVSNKTIHFEACPTSSVMTSSMPMDWDKHAITRWAQDDVNFSLNTDDPTLFDTNMVKEMNFASEKFKMNLTQIWQTQLNAAKASFLPADLKAELIEVIEEYKPIIRSSYASIILNFFKALPTPFNFFSKCSTLEDMKCEPI</sequence>
<evidence type="ECO:0000256" key="5">
    <source>
        <dbReference type="ARBA" id="ARBA00018099"/>
    </source>
</evidence>
<keyword evidence="7" id="KW-0378">Hydrolase</keyword>
<evidence type="ECO:0000256" key="9">
    <source>
        <dbReference type="SAM" id="SignalP"/>
    </source>
</evidence>
<keyword evidence="9" id="KW-0732">Signal</keyword>
<dbReference type="EC" id="3.5.4.4" evidence="4"/>
<dbReference type="InterPro" id="IPR032466">
    <property type="entry name" value="Metal_Hydrolase"/>
</dbReference>
<keyword evidence="8" id="KW-0862">Zinc</keyword>
<organism evidence="11 12">
    <name type="scientific">Panagrellus redivivus</name>
    <name type="common">Microworm</name>
    <dbReference type="NCBI Taxonomy" id="6233"/>
    <lineage>
        <taxon>Eukaryota</taxon>
        <taxon>Metazoa</taxon>
        <taxon>Ecdysozoa</taxon>
        <taxon>Nematoda</taxon>
        <taxon>Chromadorea</taxon>
        <taxon>Rhabditida</taxon>
        <taxon>Tylenchina</taxon>
        <taxon>Panagrolaimomorpha</taxon>
        <taxon>Panagrolaimoidea</taxon>
        <taxon>Panagrolaimidae</taxon>
        <taxon>Panagrellus</taxon>
    </lineage>
</organism>
<dbReference type="InterPro" id="IPR006650">
    <property type="entry name" value="A/AMP_deam_AS"/>
</dbReference>
<evidence type="ECO:0000256" key="2">
    <source>
        <dbReference type="ARBA" id="ARBA00004296"/>
    </source>
</evidence>
<dbReference type="AlphaFoldDB" id="A0A7E4W0C8"/>
<evidence type="ECO:0000313" key="12">
    <source>
        <dbReference type="WBParaSite" id="Pan_g4610.t2"/>
    </source>
</evidence>
<dbReference type="PROSITE" id="PS00485">
    <property type="entry name" value="A_DEAMINASE"/>
    <property type="match status" value="1"/>
</dbReference>
<evidence type="ECO:0000313" key="11">
    <source>
        <dbReference type="Proteomes" id="UP000492821"/>
    </source>
</evidence>
<name>A0A7E4W0C8_PANRE</name>
<dbReference type="GO" id="GO:0006154">
    <property type="term" value="P:adenosine catabolic process"/>
    <property type="evidence" value="ECO:0007669"/>
    <property type="project" value="TreeGrafter"/>
</dbReference>
<feature type="signal peptide" evidence="9">
    <location>
        <begin position="1"/>
        <end position="16"/>
    </location>
</feature>
<dbReference type="SUPFAM" id="SSF51556">
    <property type="entry name" value="Metallo-dependent hydrolases"/>
    <property type="match status" value="1"/>
</dbReference>
<dbReference type="PANTHER" id="PTHR11409:SF43">
    <property type="entry name" value="ADENOSINE DEAMINASE"/>
    <property type="match status" value="1"/>
</dbReference>
<proteinExistence type="inferred from homology"/>
<dbReference type="GO" id="GO:0043103">
    <property type="term" value="P:hypoxanthine salvage"/>
    <property type="evidence" value="ECO:0007669"/>
    <property type="project" value="TreeGrafter"/>
</dbReference>
<evidence type="ECO:0000256" key="6">
    <source>
        <dbReference type="ARBA" id="ARBA00022723"/>
    </source>
</evidence>
<dbReference type="GO" id="GO:0005829">
    <property type="term" value="C:cytosol"/>
    <property type="evidence" value="ECO:0007669"/>
    <property type="project" value="TreeGrafter"/>
</dbReference>
<evidence type="ECO:0000256" key="8">
    <source>
        <dbReference type="ARBA" id="ARBA00022833"/>
    </source>
</evidence>
<evidence type="ECO:0000256" key="7">
    <source>
        <dbReference type="ARBA" id="ARBA00022801"/>
    </source>
</evidence>
<comment type="subcellular location">
    <subcellularLocation>
        <location evidence="2">Cell membrane</location>
        <topology evidence="2">Peripheral membrane protein</topology>
        <orientation evidence="2">Extracellular side</orientation>
    </subcellularLocation>
</comment>
<evidence type="ECO:0000256" key="1">
    <source>
        <dbReference type="ARBA" id="ARBA00001947"/>
    </source>
</evidence>
<dbReference type="GO" id="GO:0004000">
    <property type="term" value="F:adenosine deaminase activity"/>
    <property type="evidence" value="ECO:0007669"/>
    <property type="project" value="TreeGrafter"/>
</dbReference>